<evidence type="ECO:0000313" key="4">
    <source>
        <dbReference type="Proteomes" id="UP000823964"/>
    </source>
</evidence>
<name>A0A9D2AHG1_9BACT</name>
<dbReference type="EMBL" id="DXFQ01000132">
    <property type="protein sequence ID" value="HIX20345.1"/>
    <property type="molecule type" value="Genomic_DNA"/>
</dbReference>
<evidence type="ECO:0000256" key="1">
    <source>
        <dbReference type="SAM" id="MobiDB-lite"/>
    </source>
</evidence>
<comment type="caution">
    <text evidence="3">The sequence shown here is derived from an EMBL/GenBank/DDBJ whole genome shotgun (WGS) entry which is preliminary data.</text>
</comment>
<organism evidence="3 4">
    <name type="scientific">Candidatus Akkermansia intestinigallinarum</name>
    <dbReference type="NCBI Taxonomy" id="2838431"/>
    <lineage>
        <taxon>Bacteria</taxon>
        <taxon>Pseudomonadati</taxon>
        <taxon>Verrucomicrobiota</taxon>
        <taxon>Verrucomicrobiia</taxon>
        <taxon>Verrucomicrobiales</taxon>
        <taxon>Akkermansiaceae</taxon>
        <taxon>Akkermansia</taxon>
    </lineage>
</organism>
<keyword evidence="2" id="KW-0732">Signal</keyword>
<accession>A0A9D2AHG1</accession>
<proteinExistence type="predicted"/>
<evidence type="ECO:0008006" key="5">
    <source>
        <dbReference type="Google" id="ProtNLM"/>
    </source>
</evidence>
<feature type="signal peptide" evidence="2">
    <location>
        <begin position="1"/>
        <end position="20"/>
    </location>
</feature>
<feature type="region of interest" description="Disordered" evidence="1">
    <location>
        <begin position="24"/>
        <end position="46"/>
    </location>
</feature>
<feature type="chain" id="PRO_5039006018" description="HEAT repeat domain-containing protein" evidence="2">
    <location>
        <begin position="21"/>
        <end position="552"/>
    </location>
</feature>
<reference evidence="3" key="2">
    <citation type="submission" date="2021-04" db="EMBL/GenBank/DDBJ databases">
        <authorList>
            <person name="Gilroy R."/>
        </authorList>
    </citation>
    <scope>NUCLEOTIDE SEQUENCE</scope>
    <source>
        <strain evidence="3">14975</strain>
    </source>
</reference>
<gene>
    <name evidence="3" type="ORF">H9862_07075</name>
</gene>
<dbReference type="AlphaFoldDB" id="A0A9D2AHG1"/>
<evidence type="ECO:0000256" key="2">
    <source>
        <dbReference type="SAM" id="SignalP"/>
    </source>
</evidence>
<evidence type="ECO:0000313" key="3">
    <source>
        <dbReference type="EMBL" id="HIX20345.1"/>
    </source>
</evidence>
<reference evidence="3" key="1">
    <citation type="journal article" date="2021" name="PeerJ">
        <title>Extensive microbial diversity within the chicken gut microbiome revealed by metagenomics and culture.</title>
        <authorList>
            <person name="Gilroy R."/>
            <person name="Ravi A."/>
            <person name="Getino M."/>
            <person name="Pursley I."/>
            <person name="Horton D.L."/>
            <person name="Alikhan N.F."/>
            <person name="Baker D."/>
            <person name="Gharbi K."/>
            <person name="Hall N."/>
            <person name="Watson M."/>
            <person name="Adriaenssens E.M."/>
            <person name="Foster-Nyarko E."/>
            <person name="Jarju S."/>
            <person name="Secka A."/>
            <person name="Antonio M."/>
            <person name="Oren A."/>
            <person name="Chaudhuri R.R."/>
            <person name="La Ragione R."/>
            <person name="Hildebrand F."/>
            <person name="Pallen M.J."/>
        </authorList>
    </citation>
    <scope>NUCLEOTIDE SEQUENCE</scope>
    <source>
        <strain evidence="3">14975</strain>
    </source>
</reference>
<sequence length="552" mass="60939">MSSLLLSTLAALAMPCVSTAVPADGADTTAPSPSAAPTQNSADDIEQRVRPYPEDMQRLIPMLDEATALLASIRSYEDAEAAAAQLGKLLLRIQRETRRARPLHRLPPELIERLKPTADACHSKLLDMKDAEARLVGYGAFGSKKMRRALRRLGTPMPRAVLSEAAKQYVPVCRRMIPATVELIDLLDGLSQGDSVRPSLPRMRALLEGRRQMFAEAKVQGLPGLSPDEKEQLMLECPWMQKFDTAVETVRRRDYFDSDELRRLLESEDLFAPTSEEAADDALLKRTALHNSRDPRRADKIGALMEGTVTEEDYRQALAEFQRLRQRDAGAASVSRGLLGELDRVLLPLLCRYALCPELRPQLERFLVDSAREGDCRELLMFGVLRAGILGRENLELAERLFEQLPFSLEAFEAQLREAAAPVALLPGAEPLPQELVSDTLFPMSRSSCAREELLRACLDADAAGIAALLVSRGELTRELVAKVVAADAAARPEPAEAVRGRASDAEFFTSNFRYLWPSQSFIQQRRMRRGLSPAWAPLTGDASGATAEGND</sequence>
<feature type="compositionally biased region" description="Low complexity" evidence="1">
    <location>
        <begin position="28"/>
        <end position="38"/>
    </location>
</feature>
<protein>
    <recommendedName>
        <fullName evidence="5">HEAT repeat domain-containing protein</fullName>
    </recommendedName>
</protein>
<dbReference type="Proteomes" id="UP000823964">
    <property type="component" value="Unassembled WGS sequence"/>
</dbReference>